<feature type="non-terminal residue" evidence="2">
    <location>
        <position position="1"/>
    </location>
</feature>
<name>A0AAD3HLQ7_9CHLO</name>
<feature type="non-terminal residue" evidence="2">
    <location>
        <position position="229"/>
    </location>
</feature>
<dbReference type="AlphaFoldDB" id="A0AAD3HLQ7"/>
<protein>
    <submittedName>
        <fullName evidence="2">Uncharacterized protein</fullName>
    </submittedName>
</protein>
<organism evidence="2 3">
    <name type="scientific">Astrephomene gubernaculifera</name>
    <dbReference type="NCBI Taxonomy" id="47775"/>
    <lineage>
        <taxon>Eukaryota</taxon>
        <taxon>Viridiplantae</taxon>
        <taxon>Chlorophyta</taxon>
        <taxon>core chlorophytes</taxon>
        <taxon>Chlorophyceae</taxon>
        <taxon>CS clade</taxon>
        <taxon>Chlamydomonadales</taxon>
        <taxon>Astrephomenaceae</taxon>
        <taxon>Astrephomene</taxon>
    </lineage>
</organism>
<keyword evidence="3" id="KW-1185">Reference proteome</keyword>
<feature type="compositionally biased region" description="Basic and acidic residues" evidence="1">
    <location>
        <begin position="83"/>
        <end position="92"/>
    </location>
</feature>
<feature type="compositionally biased region" description="Acidic residues" evidence="1">
    <location>
        <begin position="93"/>
        <end position="121"/>
    </location>
</feature>
<evidence type="ECO:0000256" key="1">
    <source>
        <dbReference type="SAM" id="MobiDB-lite"/>
    </source>
</evidence>
<dbReference type="PANTHER" id="PTHR15492:SF1">
    <property type="entry name" value="CYCLIN-D1-BINDING PROTEIN 1"/>
    <property type="match status" value="1"/>
</dbReference>
<sequence>ASGDAPALRKAVGMVWAASDEVASGPLDNKGCLFRRLAEVMQGVKAAAKELEELIAASQQAAEGGEGAQEGRQEAGDGDEAAEAGREAGKAEEEAEEEGRQEDADDEGEGDEEGDGDDSDDFRDMGVLRGAEVGTAEAAAGLLGAAGGALRAISRPLLEGPPVDAEHCLDEWESLAWHADKLRSGCEALVACLYPPHDDPSELQGQAESVHTTLELMLAEFPEDYLGQQ</sequence>
<dbReference type="InterPro" id="IPR026907">
    <property type="entry name" value="GCIP-like"/>
</dbReference>
<evidence type="ECO:0000313" key="2">
    <source>
        <dbReference type="EMBL" id="GFR45994.1"/>
    </source>
</evidence>
<dbReference type="Gene3D" id="1.20.1410.10">
    <property type="entry name" value="I/LWEQ domain"/>
    <property type="match status" value="1"/>
</dbReference>
<gene>
    <name evidence="2" type="ORF">Agub_g7471</name>
</gene>
<dbReference type="GO" id="GO:0005634">
    <property type="term" value="C:nucleus"/>
    <property type="evidence" value="ECO:0007669"/>
    <property type="project" value="TreeGrafter"/>
</dbReference>
<dbReference type="PANTHER" id="PTHR15492">
    <property type="entry name" value="CYCLIN D1-BINDING PROTEIN 1"/>
    <property type="match status" value="1"/>
</dbReference>
<accession>A0AAD3HLQ7</accession>
<proteinExistence type="predicted"/>
<dbReference type="Proteomes" id="UP001054857">
    <property type="component" value="Unassembled WGS sequence"/>
</dbReference>
<comment type="caution">
    <text evidence="2">The sequence shown here is derived from an EMBL/GenBank/DDBJ whole genome shotgun (WGS) entry which is preliminary data.</text>
</comment>
<dbReference type="EMBL" id="BMAR01000011">
    <property type="protein sequence ID" value="GFR45994.1"/>
    <property type="molecule type" value="Genomic_DNA"/>
</dbReference>
<reference evidence="2 3" key="1">
    <citation type="journal article" date="2021" name="Sci. Rep.">
        <title>Genome sequencing of the multicellular alga Astrephomene provides insights into convergent evolution of germ-soma differentiation.</title>
        <authorList>
            <person name="Yamashita S."/>
            <person name="Yamamoto K."/>
            <person name="Matsuzaki R."/>
            <person name="Suzuki S."/>
            <person name="Yamaguchi H."/>
            <person name="Hirooka S."/>
            <person name="Minakuchi Y."/>
            <person name="Miyagishima S."/>
            <person name="Kawachi M."/>
            <person name="Toyoda A."/>
            <person name="Nozaki H."/>
        </authorList>
    </citation>
    <scope>NUCLEOTIDE SEQUENCE [LARGE SCALE GENOMIC DNA]</scope>
    <source>
        <strain evidence="2 3">NIES-4017</strain>
    </source>
</reference>
<feature type="region of interest" description="Disordered" evidence="1">
    <location>
        <begin position="58"/>
        <end position="124"/>
    </location>
</feature>
<evidence type="ECO:0000313" key="3">
    <source>
        <dbReference type="Proteomes" id="UP001054857"/>
    </source>
</evidence>